<accession>A0A7H1RTL5</accession>
<evidence type="ECO:0000313" key="1">
    <source>
        <dbReference type="EMBL" id="QNU17604.1"/>
    </source>
</evidence>
<name>A0A7H1RTL5_9BACL</name>
<proteinExistence type="predicted"/>
<dbReference type="Proteomes" id="UP000516388">
    <property type="component" value="Chromosome"/>
</dbReference>
<keyword evidence="2" id="KW-1185">Reference proteome</keyword>
<organism evidence="1 2">
    <name type="scientific">Geobacillus zalihae</name>
    <dbReference type="NCBI Taxonomy" id="213419"/>
    <lineage>
        <taxon>Bacteria</taxon>
        <taxon>Bacillati</taxon>
        <taxon>Bacillota</taxon>
        <taxon>Bacilli</taxon>
        <taxon>Bacillales</taxon>
        <taxon>Anoxybacillaceae</taxon>
        <taxon>Geobacillus</taxon>
    </lineage>
</organism>
<protein>
    <submittedName>
        <fullName evidence="1">Uncharacterized protein</fullName>
    </submittedName>
</protein>
<sequence>MAAMDLMAGIGCNDDMEGASHFAKRFFADADVLYNGDRFSLVGIYNKWKNKTRRKQNE</sequence>
<evidence type="ECO:0000313" key="2">
    <source>
        <dbReference type="Proteomes" id="UP000516388"/>
    </source>
</evidence>
<dbReference type="EMBL" id="CP061470">
    <property type="protein sequence ID" value="QNU17604.1"/>
    <property type="molecule type" value="Genomic_DNA"/>
</dbReference>
<dbReference type="RefSeq" id="WP_155824518.1">
    <property type="nucleotide sequence ID" value="NZ_CP061470.1"/>
</dbReference>
<dbReference type="AlphaFoldDB" id="A0A7H1RTL5"/>
<gene>
    <name evidence="1" type="ORF">IC807_14650</name>
</gene>
<reference evidence="1 2" key="1">
    <citation type="submission" date="2020-09" db="EMBL/GenBank/DDBJ databases">
        <title>Complete Geobacillus genomes through the use of hybrid genome assembly.</title>
        <authorList>
            <person name="Vera D.L."/>
            <person name="Venkateswaran K."/>
            <person name="Singh N.K."/>
            <person name="Landry K."/>
        </authorList>
    </citation>
    <scope>NUCLEOTIDE SEQUENCE [LARGE SCALE GENOMIC DNA]</scope>
    <source>
        <strain evidence="1 2">SURF-189</strain>
    </source>
</reference>
<dbReference type="KEGG" id="gza:IC807_14650"/>